<name>A0A0J9D1G9_SPHYA</name>
<organism evidence="7 8">
    <name type="scientific">Sphingobium yanoikuyae</name>
    <name type="common">Sphingomonas yanoikuyae</name>
    <dbReference type="NCBI Taxonomy" id="13690"/>
    <lineage>
        <taxon>Bacteria</taxon>
        <taxon>Pseudomonadati</taxon>
        <taxon>Pseudomonadota</taxon>
        <taxon>Alphaproteobacteria</taxon>
        <taxon>Sphingomonadales</taxon>
        <taxon>Sphingomonadaceae</taxon>
        <taxon>Sphingobium</taxon>
    </lineage>
</organism>
<dbReference type="AlphaFoldDB" id="A0A0J9D1G9"/>
<evidence type="ECO:0000256" key="1">
    <source>
        <dbReference type="ARBA" id="ARBA00007039"/>
    </source>
</evidence>
<dbReference type="PANTHER" id="PTHR10381:SF70">
    <property type="entry name" value="ATP-DEPENDENT CLP PROTEASE PROTEOLYTIC SUBUNIT"/>
    <property type="match status" value="1"/>
</dbReference>
<evidence type="ECO:0000313" key="8">
    <source>
        <dbReference type="Proteomes" id="UP000037029"/>
    </source>
</evidence>
<evidence type="ECO:0000256" key="5">
    <source>
        <dbReference type="ARBA" id="ARBA00022825"/>
    </source>
</evidence>
<evidence type="ECO:0000256" key="4">
    <source>
        <dbReference type="ARBA" id="ARBA00022801"/>
    </source>
</evidence>
<dbReference type="GO" id="GO:0006515">
    <property type="term" value="P:protein quality control for misfolded or incompletely synthesized proteins"/>
    <property type="evidence" value="ECO:0007669"/>
    <property type="project" value="TreeGrafter"/>
</dbReference>
<dbReference type="NCBIfam" id="NF045542">
    <property type="entry name" value="Clp_rel_HeadMat"/>
    <property type="match status" value="1"/>
</dbReference>
<keyword evidence="3" id="KW-0645">Protease</keyword>
<evidence type="ECO:0000256" key="6">
    <source>
        <dbReference type="RuleBase" id="RU003567"/>
    </source>
</evidence>
<accession>A0A0J9D1G9</accession>
<dbReference type="InterPro" id="IPR001907">
    <property type="entry name" value="ClpP"/>
</dbReference>
<dbReference type="GO" id="GO:0004252">
    <property type="term" value="F:serine-type endopeptidase activity"/>
    <property type="evidence" value="ECO:0007669"/>
    <property type="project" value="InterPro"/>
</dbReference>
<evidence type="ECO:0000256" key="2">
    <source>
        <dbReference type="ARBA" id="ARBA00022490"/>
    </source>
</evidence>
<dbReference type="Gene3D" id="3.90.226.10">
    <property type="entry name" value="2-enoyl-CoA Hydratase, Chain A, domain 1"/>
    <property type="match status" value="1"/>
</dbReference>
<dbReference type="SUPFAM" id="SSF52096">
    <property type="entry name" value="ClpP/crotonase"/>
    <property type="match status" value="1"/>
</dbReference>
<gene>
    <name evidence="7" type="ORF">BV87_22085</name>
</gene>
<keyword evidence="4" id="KW-0378">Hydrolase</keyword>
<dbReference type="RefSeq" id="WP_048937771.1">
    <property type="nucleotide sequence ID" value="NZ_CP020925.1"/>
</dbReference>
<proteinExistence type="inferred from homology"/>
<keyword evidence="2" id="KW-0963">Cytoplasm</keyword>
<dbReference type="EMBL" id="CP020925">
    <property type="protein sequence ID" value="ATP20804.1"/>
    <property type="molecule type" value="Genomic_DNA"/>
</dbReference>
<dbReference type="InterPro" id="IPR029045">
    <property type="entry name" value="ClpP/crotonase-like_dom_sf"/>
</dbReference>
<dbReference type="GO" id="GO:0004176">
    <property type="term" value="F:ATP-dependent peptidase activity"/>
    <property type="evidence" value="ECO:0007669"/>
    <property type="project" value="InterPro"/>
</dbReference>
<dbReference type="GO" id="GO:0051117">
    <property type="term" value="F:ATPase binding"/>
    <property type="evidence" value="ECO:0007669"/>
    <property type="project" value="TreeGrafter"/>
</dbReference>
<evidence type="ECO:0000313" key="7">
    <source>
        <dbReference type="EMBL" id="ATP20804.1"/>
    </source>
</evidence>
<reference evidence="7 8" key="1">
    <citation type="submission" date="2017-04" db="EMBL/GenBank/DDBJ databases">
        <title>Characterization, genome and methylation analysis of a phthalic acid esters degrading strain Sphingobium yanoikuyae SHJ.</title>
        <authorList>
            <person name="Feng L."/>
        </authorList>
    </citation>
    <scope>NUCLEOTIDE SEQUENCE [LARGE SCALE GENOMIC DNA]</scope>
    <source>
        <strain evidence="7 8">SHJ</strain>
    </source>
</reference>
<dbReference type="CDD" id="cd07016">
    <property type="entry name" value="S14_ClpP_1"/>
    <property type="match status" value="1"/>
</dbReference>
<comment type="similarity">
    <text evidence="1 6">Belongs to the peptidase S14 family.</text>
</comment>
<dbReference type="PRINTS" id="PR00127">
    <property type="entry name" value="CLPPROTEASEP"/>
</dbReference>
<evidence type="ECO:0000256" key="3">
    <source>
        <dbReference type="ARBA" id="ARBA00022670"/>
    </source>
</evidence>
<sequence>MRHNALIAVRASRPPEIADIAGGAGWSFERDINLEAKALASDFKKFEVKAVADGRSTISIFDYIGDDGEGGGVTAKRVGAALRTLQGKPITVEMNSPGGNYFEGVAIYNLLRRHDAAVDVEILGIAASAASVIAMAGDTIAIAANAEIMIHEARGLFLGTKSDMREAIETLTHIDAAMCETYAARSGRPAEDFAAMISGKDQYFTGQAAIDAGLADLLMDREAQMPVYVASASFPTDKETLDQFLAKQNMPRAERRELFRAMRTGKPSAADSTNATHDAGNEAEPWFAGLTALSV</sequence>
<dbReference type="Pfam" id="PF00574">
    <property type="entry name" value="CLP_protease"/>
    <property type="match status" value="1"/>
</dbReference>
<dbReference type="PANTHER" id="PTHR10381">
    <property type="entry name" value="ATP-DEPENDENT CLP PROTEASE PROTEOLYTIC SUBUNIT"/>
    <property type="match status" value="1"/>
</dbReference>
<dbReference type="InterPro" id="IPR023562">
    <property type="entry name" value="ClpP/TepA"/>
</dbReference>
<dbReference type="Proteomes" id="UP000037029">
    <property type="component" value="Chromosome"/>
</dbReference>
<protein>
    <recommendedName>
        <fullName evidence="6">ATP-dependent Clp protease proteolytic subunit</fullName>
    </recommendedName>
</protein>
<dbReference type="GO" id="GO:0009368">
    <property type="term" value="C:endopeptidase Clp complex"/>
    <property type="evidence" value="ECO:0007669"/>
    <property type="project" value="TreeGrafter"/>
</dbReference>
<keyword evidence="5" id="KW-0720">Serine protease</keyword>